<feature type="transmembrane region" description="Helical" evidence="1">
    <location>
        <begin position="78"/>
        <end position="95"/>
    </location>
</feature>
<keyword evidence="3" id="KW-1185">Reference proteome</keyword>
<feature type="transmembrane region" description="Helical" evidence="1">
    <location>
        <begin position="26"/>
        <end position="44"/>
    </location>
</feature>
<comment type="caution">
    <text evidence="2">The sequence shown here is derived from an EMBL/GenBank/DDBJ whole genome shotgun (WGS) entry which is preliminary data.</text>
</comment>
<feature type="transmembrane region" description="Helical" evidence="1">
    <location>
        <begin position="51"/>
        <end position="72"/>
    </location>
</feature>
<reference evidence="2 3" key="1">
    <citation type="submission" date="2019-08" db="EMBL/GenBank/DDBJ databases">
        <title>In-depth cultivation of the pig gut microbiome towards novel bacterial diversity and tailored functional studies.</title>
        <authorList>
            <person name="Wylensek D."/>
            <person name="Hitch T.C.A."/>
            <person name="Clavel T."/>
        </authorList>
    </citation>
    <scope>NUCLEOTIDE SEQUENCE [LARGE SCALE GENOMIC DNA]</scope>
    <source>
        <strain evidence="2 3">WCA-SAB-591-4A-A</strain>
    </source>
</reference>
<keyword evidence="1" id="KW-0812">Transmembrane</keyword>
<feature type="transmembrane region" description="Helical" evidence="1">
    <location>
        <begin position="125"/>
        <end position="145"/>
    </location>
</feature>
<gene>
    <name evidence="2" type="ORF">FYJ71_07745</name>
</gene>
<dbReference type="Proteomes" id="UP000440713">
    <property type="component" value="Unassembled WGS sequence"/>
</dbReference>
<proteinExistence type="predicted"/>
<accession>A0A6N7X1L4</accession>
<organism evidence="2 3">
    <name type="scientific">Peptostreptococcus porci</name>
    <dbReference type="NCBI Taxonomy" id="2652282"/>
    <lineage>
        <taxon>Bacteria</taxon>
        <taxon>Bacillati</taxon>
        <taxon>Bacillota</taxon>
        <taxon>Clostridia</taxon>
        <taxon>Peptostreptococcales</taxon>
        <taxon>Peptostreptococcaceae</taxon>
        <taxon>Peptostreptococcus</taxon>
    </lineage>
</organism>
<keyword evidence="1" id="KW-1133">Transmembrane helix</keyword>
<protein>
    <submittedName>
        <fullName evidence="2">DUF1097 domain-containing protein</fullName>
    </submittedName>
</protein>
<dbReference type="InterPro" id="IPR009476">
    <property type="entry name" value="DUF1097"/>
</dbReference>
<dbReference type="Pfam" id="PF06496">
    <property type="entry name" value="DUF1097"/>
    <property type="match status" value="1"/>
</dbReference>
<dbReference type="EMBL" id="VUNE01000004">
    <property type="protein sequence ID" value="MST62860.1"/>
    <property type="molecule type" value="Genomic_DNA"/>
</dbReference>
<dbReference type="RefSeq" id="WP_154538313.1">
    <property type="nucleotide sequence ID" value="NZ_JAQYHJ010000062.1"/>
</dbReference>
<evidence type="ECO:0000313" key="3">
    <source>
        <dbReference type="Proteomes" id="UP000440713"/>
    </source>
</evidence>
<evidence type="ECO:0000256" key="1">
    <source>
        <dbReference type="SAM" id="Phobius"/>
    </source>
</evidence>
<feature type="transmembrane region" description="Helical" evidence="1">
    <location>
        <begin position="102"/>
        <end position="119"/>
    </location>
</feature>
<sequence length="163" mass="17021">MSFLLALSLSTGICCAIWAWISSIPSLHLITWIGFAGCTAYFASGKHGLEGISAAFFSTMSGVFSAAVALFISSKIPTPATAIIMTGIISCTMCLKSVAKPFWFIPGAFIGCFSTFAYLSSGANILSADIIPHLLSLSAGTILALSCDKGGNLLFSLFGKKEK</sequence>
<keyword evidence="1" id="KW-0472">Membrane</keyword>
<dbReference type="AlphaFoldDB" id="A0A6N7X1L4"/>
<evidence type="ECO:0000313" key="2">
    <source>
        <dbReference type="EMBL" id="MST62860.1"/>
    </source>
</evidence>
<name>A0A6N7X1L4_9FIRM</name>